<keyword evidence="5" id="KW-1185">Reference proteome</keyword>
<feature type="compositionally biased region" description="Low complexity" evidence="2">
    <location>
        <begin position="1118"/>
        <end position="1129"/>
    </location>
</feature>
<dbReference type="InterPro" id="IPR002156">
    <property type="entry name" value="RNaseH_domain"/>
</dbReference>
<dbReference type="SUPFAM" id="SSF56219">
    <property type="entry name" value="DNase I-like"/>
    <property type="match status" value="1"/>
</dbReference>
<dbReference type="SUPFAM" id="SSF53098">
    <property type="entry name" value="Ribonuclease H-like"/>
    <property type="match status" value="1"/>
</dbReference>
<feature type="compositionally biased region" description="Low complexity" evidence="2">
    <location>
        <begin position="1140"/>
        <end position="1152"/>
    </location>
</feature>
<feature type="region of interest" description="Disordered" evidence="2">
    <location>
        <begin position="1619"/>
        <end position="1670"/>
    </location>
</feature>
<organism evidence="4 5">
    <name type="scientific">Symbiodinium microadriaticum</name>
    <name type="common">Dinoflagellate</name>
    <name type="synonym">Zooxanthella microadriatica</name>
    <dbReference type="NCBI Taxonomy" id="2951"/>
    <lineage>
        <taxon>Eukaryota</taxon>
        <taxon>Sar</taxon>
        <taxon>Alveolata</taxon>
        <taxon>Dinophyceae</taxon>
        <taxon>Suessiales</taxon>
        <taxon>Symbiodiniaceae</taxon>
        <taxon>Symbiodinium</taxon>
    </lineage>
</organism>
<dbReference type="PROSITE" id="PS50879">
    <property type="entry name" value="RNASE_H_1"/>
    <property type="match status" value="1"/>
</dbReference>
<evidence type="ECO:0000256" key="2">
    <source>
        <dbReference type="SAM" id="MobiDB-lite"/>
    </source>
</evidence>
<comment type="caution">
    <text evidence="4">The sequence shown here is derived from an EMBL/GenBank/DDBJ whole genome shotgun (WGS) entry which is preliminary data.</text>
</comment>
<feature type="compositionally biased region" description="Polar residues" evidence="2">
    <location>
        <begin position="1634"/>
        <end position="1649"/>
    </location>
</feature>
<feature type="compositionally biased region" description="Basic and acidic residues" evidence="2">
    <location>
        <begin position="640"/>
        <end position="653"/>
    </location>
</feature>
<evidence type="ECO:0000313" key="4">
    <source>
        <dbReference type="EMBL" id="OLP97105.1"/>
    </source>
</evidence>
<sequence length="3967" mass="428871">MNTNSIQHALNATRKAETKVCRLKAAYQDLSVKMAAYEQKLKEALRRERARFAKDQERLLREIADAESAQDAARTGLRAAFAEERSAALGGYDVEMGDQDVDRTFEEWAREDSTAMDGVLRRALAPATGHALPPGSFTSPVRSNAAPITPQPGPLPGGPVTPPATADPYLGMASPFHAPPGLVVSPHPGQNPVCPWSCNRIVEDDNEDELADANTSEVVAFFITLQALFLLAMWRLLVRALPGRSCKLNLCATPMDLRQLLLPAKVDVTEPGVALDVPAFVAAAGYRIASCTVGVSFPSHVEALEIQVRTHAADLLEECGDQLAPVYPHVVPGVAAFVAFPPWFSEARLITAFLDARAIRGHAFAIVLSFPTTVEEIQRAAGFSSVMAHEVFVSGHPSPLGPGSIVELQAGALIRLLPVGSKPLWAAPLAFALWHPHYWPSGVLVPRTREAVCALALHSSGKYLYDRFCSDDWANLNGIAALVGVPLAEVRMQAANPQEMMPYVYRGSPVRGVLAVVERGQGRDMQGRVTPHLVFLDSRPLGFDLNFVVCDNTSLSIDWLLQYIQQPPPAGWRLVVKGGQRRGGMIDFYPGEILVLAFRRCEYVGEEQPESEQGFSPDPEHDDDSSLDEGNGSDSSTRSRSRDQSAPRSKSEDPSYQGLHTPPGGDTAAVCQWDESGAQGLKQAFGCCLFGMFDTQAHVAMFSCVSGLLEGFDAPISILRVSDFDGLCRGIRGKTGREQPLSPDLRDPGVLQVQVKCPPSRNTTALKVGAPAFLATPQALVPEVPLPTVRALSAVLIEGYQPEFVPLTLPVPCDIALAMRELHTYRLPGTKRLFPKLVPVPFQPAPGFAIFLASPRWPKSEVEVLLDCRSFSGQLHAAFLPPVANAAFLCAKAGIAWWRNATVWIEPYVRPVQGDEAIRLYPGSVVVFLASESSPPLLGDLATMLRSGDCWDHLAAMPFLFDPALWILSDEGAFRFAIEGARPRRFVLAHVLEYDPSRLVAVAPEPPIRDFCDQGATTDAVLVVSQRVPADRAWGSGACVVVIDQRPLLLGVTWTFVNNGLFSIGRFAAELPRICPPGYQLAFTGALPVAGTDSLRVADATCLTAEFVPMLPPRRVDVSSSSGSDSWVSTLRSSDDDSIGSESSSSESDSGPPAGPPPPRPSSAYGQVRRSAQVALTAAVLVTCLLPLEAHSPTEDRPVCVAEAIAGHLILESCLHAVIALAVFWYAWRALWAVSCKVADDPSFGDGAHWMLNCLCSATRLLQIPHFAMPRDLARLLQGDEFEDGLENQQPQVAAVTFAILVPEYAPELVTVALQLPCTWQEAELFLPSARATGPNVRFPHLLPVAQQHIPGFVILTAAPRWDPHATVVCLNSTDIDGRVFAAFAPSYVDREGLCRLAALPSGLDYDVFVDGDDQPMARDYEVHLSQGMQVVFVEAGQVPSRGHALQVLLLSPANWDETFAFPEPALYDSYCIAATARHALCSCDFGRPWRMKRNIANTVGLAHQRFHVLPADPPIRDIAIQGVKCRTLLAACTCGGQEDRCQAFFTDLRPIREGLKLRYCTVFALDLDLLVDTLSAEAPPGWRAQISDSPASFGGRVFLAPGTVLTVDYVPMFGPVDAAAGDRQDEGNHDSSEVVSSDNATLDTQGSSAGPEAEQDSAPPAVESSDETDIVTLGPVLRSRSFVILGQDYTPELIQIALPAPTSVLDALTSVSAARKPRDRFCLPQLLPVVPQPSGSHALILAMPPWRVDGAYIALDLSTHDGRVFALQIGSRVDRVGLLIAAGLDASTNIDIYIRDMPWALPDGIFVEVGHGDLVQFVPAQQPVAVVASLADMLASPTHWRYAAPALDMFLWDTWVVHDDGAFLHQVRPERRQQSKQDIAARLSILPSDLVVQMPKPRVQDFCRRGKITMHVLYAVWAPGCSNADELSEAVCFVDLRPVLCGLYVARCSGYRFDVRELLLRFAGRCPAGMHVVAERRGSLLSPNEQALPVTNGDVITVFVLPDALVRDGDNSDDDRTATYAVPPAATAQPCNAGPVAGTGGYDVSSASLRQSAARSRCGGSIGWLFGLTFACLPMLASAGSDRVRGGTHDIAPQVDLFAVGQWEGPRSVAPGLQDYVEHGSKCRRPLPTPCRAPGILPLPELHGPIGPTLLEQAVDHSQGFAFWEALTLLEALLDHFAFKVAISQKARQIQLCGAVCGPPEGSGLREVFVLAGVLWQTFALPTSHDPVGPHYTGPVILGGLRMPFSFEELQHLLNVPCSIASPGEALRRLTGPAAVQLYGNGVATPNFLGPVLHCFTDGSFTPPTGIRPAKIGWACIFVDPVRLSFGVISGGRPSWLPETAEPPSAFVGECLALVAAMRVCGTALRHRPVAVCVDCTAALGIASGQVAGQSHGIAGILRSISSFARAAASHAPVFQHIRGHQGSLFNEIADVVAKRAADGIYHGGWTDFPYTPPLWWDNGGRAFDWAGLILQCIKGHPGMPQVGRALTPPTESAGLSRLQCIEPFMPFCSQPQQVGEAAGTLQLILATYNVLSLSGSAFADNCQAGLAFAPARPAILASTFHSSGVTVAGIQEARTEAGRLNTDGFTRFCSGADKGQFGVELWFKTGHTVVSGYVHQSASVSFLPNAFTVLHTDPRRIFVLFSSASIRILFASLHAPHRGAEAHILASWWAETKRLLEKFASKGVAYLLGDFNAAVGSLTSRSVGDLSADTQDEPGDQLHDTLHRFSLWLPSTFQGVHFGPSGTYVQKRNQAESRNDYVAIPDHLDQCSIRSWVEPSIHAGQPVIDHIAALVSIRARIAAFFGSAPRRRAKVDASFLITPAGREQAAQILESMPNVPWNVGPDEHAAFVTSHIQRGFEGPASGRPSRPRHPYLSSETWSLQKRVASLRRQLTRLRCAVRFHEMAAAFASLRAGYGGPLHQMWRSGWTHMAILSLGFLGQSLSSTSKALRTGCKVDRAAYLSGLADSVDSGGHQAHEDLRRLLCRRKKRPFTPEVLPQLLDEQGDFCEDGKATIARWRRHFSQLEGGVAMTPNAIATLDPPLAPDFSEIPFEDFPAPSDLLCAILHAKAGKACGPDGIPAELGRSQPAALQQILLPLLLKTGLLCRELLGFNSGILTWLYKGRGSKVDCGSYRAIMLLSVVAKTFHRAFRPAIYRFFEQHSTPIQLGGKKNATVLFGSHISRAYGKWCAANSVSTAILYADVSAAYYSAVRALTARRDGADRHASSCHPNPEVQQQLEKPSALSQGGATEWLQALTHDLNDRTWMTLNTDDTPVLTTQGSRPGSSWADLFFGVTVPGILAVRDQMRGEAPKIAQTVVVAWDGWKGFFEPPPSVSPTSAQVTLDDVVWADDLASYLGIPCPEDAASLVGLEASLLNDSFRSYGYSLSFGVSKTAAIVQLRGPGARAARRKLFSMQNGLPILSESGPAERLPLVPVYKHLGVRVTANNSLLPEIKQRVAAAWVSFRQGKTKVFRSKRLSLERKGAILASHVLSKLTFGCGAWGPLRQGEMALFARTVISMYRQCLGLAFADDQHVTTATICALVKQADPLTLLWTERLRYAKQLVANGPDALWALVKGDASFMSGMREAFTWLYGWIRATTQLPDPASDWEPWDRLMTSRTGRFGGLIKRAKALETVRVASFAALQALLLSLCQIGGCSLTTARSDLDRPERYQDACLICRIAFPSRASWAVHAAKKHGYRAPATLLSQGLEKPLCLGCGRLYANHHRLRRHLLHSQPCRTGWGSFRPNGPVGSEVHVQAPPVHVEGTACREIRPDPTITHPGVIDALLALSPPDPDSVWHTLLDFAEPLDVLQQSLRDWAAHPGAPPSACGLAEDACLLLDPELWCDDFRKGKRGAQGFAACAELQPPADCKLNFVLTGVSAVFKVDDPPLPEFVYPFRHSVPLATARRHLDWLEQACDTFSTFLSTSQLSPVFLEASPRALSCLEPVTGWALGAGLARRPGGLGSPS</sequence>
<dbReference type="GO" id="GO:0003676">
    <property type="term" value="F:nucleic acid binding"/>
    <property type="evidence" value="ECO:0007669"/>
    <property type="project" value="InterPro"/>
</dbReference>
<feature type="region of interest" description="Disordered" evidence="2">
    <location>
        <begin position="1114"/>
        <end position="1166"/>
    </location>
</feature>
<dbReference type="Gene3D" id="3.30.420.10">
    <property type="entry name" value="Ribonuclease H-like superfamily/Ribonuclease H"/>
    <property type="match status" value="1"/>
</dbReference>
<feature type="coiled-coil region" evidence="1">
    <location>
        <begin position="27"/>
        <end position="62"/>
    </location>
</feature>
<dbReference type="Gene3D" id="3.60.10.10">
    <property type="entry name" value="Endonuclease/exonuclease/phosphatase"/>
    <property type="match status" value="1"/>
</dbReference>
<protein>
    <recommendedName>
        <fullName evidence="3">RNase H type-1 domain-containing protein</fullName>
    </recommendedName>
</protein>
<keyword evidence="1" id="KW-0175">Coiled coil</keyword>
<feature type="compositionally biased region" description="Basic and acidic residues" evidence="2">
    <location>
        <begin position="1621"/>
        <end position="1633"/>
    </location>
</feature>
<accession>A0A1Q9DPK7</accession>
<dbReference type="EMBL" id="LSRX01000445">
    <property type="protein sequence ID" value="OLP97105.1"/>
    <property type="molecule type" value="Genomic_DNA"/>
</dbReference>
<evidence type="ECO:0000259" key="3">
    <source>
        <dbReference type="PROSITE" id="PS50879"/>
    </source>
</evidence>
<gene>
    <name evidence="4" type="ORF">AK812_SmicGene20594</name>
</gene>
<feature type="region of interest" description="Disordered" evidence="2">
    <location>
        <begin position="130"/>
        <end position="165"/>
    </location>
</feature>
<dbReference type="GO" id="GO:0004523">
    <property type="term" value="F:RNA-DNA hybrid ribonuclease activity"/>
    <property type="evidence" value="ECO:0007669"/>
    <property type="project" value="InterPro"/>
</dbReference>
<proteinExistence type="predicted"/>
<dbReference type="InterPro" id="IPR036691">
    <property type="entry name" value="Endo/exonu/phosph_ase_sf"/>
</dbReference>
<feature type="region of interest" description="Disordered" evidence="2">
    <location>
        <begin position="607"/>
        <end position="670"/>
    </location>
</feature>
<dbReference type="InterPro" id="IPR036397">
    <property type="entry name" value="RNaseH_sf"/>
</dbReference>
<evidence type="ECO:0000313" key="5">
    <source>
        <dbReference type="Proteomes" id="UP000186817"/>
    </source>
</evidence>
<name>A0A1Q9DPK7_SYMMI</name>
<dbReference type="Proteomes" id="UP000186817">
    <property type="component" value="Unassembled WGS sequence"/>
</dbReference>
<feature type="domain" description="RNase H type-1" evidence="3">
    <location>
        <begin position="2290"/>
        <end position="2440"/>
    </location>
</feature>
<dbReference type="OrthoDB" id="420286at2759"/>
<dbReference type="InterPro" id="IPR012337">
    <property type="entry name" value="RNaseH-like_sf"/>
</dbReference>
<feature type="compositionally biased region" description="Pro residues" evidence="2">
    <location>
        <begin position="149"/>
        <end position="162"/>
    </location>
</feature>
<evidence type="ECO:0000256" key="1">
    <source>
        <dbReference type="SAM" id="Coils"/>
    </source>
</evidence>
<reference evidence="4 5" key="1">
    <citation type="submission" date="2016-02" db="EMBL/GenBank/DDBJ databases">
        <title>Genome analysis of coral dinoflagellate symbionts highlights evolutionary adaptations to a symbiotic lifestyle.</title>
        <authorList>
            <person name="Aranda M."/>
            <person name="Li Y."/>
            <person name="Liew Y.J."/>
            <person name="Baumgarten S."/>
            <person name="Simakov O."/>
            <person name="Wilson M."/>
            <person name="Piel J."/>
            <person name="Ashoor H."/>
            <person name="Bougouffa S."/>
            <person name="Bajic V.B."/>
            <person name="Ryu T."/>
            <person name="Ravasi T."/>
            <person name="Bayer T."/>
            <person name="Micklem G."/>
            <person name="Kim H."/>
            <person name="Bhak J."/>
            <person name="Lajeunesse T.C."/>
            <person name="Voolstra C.R."/>
        </authorList>
    </citation>
    <scope>NUCLEOTIDE SEQUENCE [LARGE SCALE GENOMIC DNA]</scope>
    <source>
        <strain evidence="4 5">CCMP2467</strain>
    </source>
</reference>